<reference evidence="1" key="1">
    <citation type="submission" date="2021-02" db="EMBL/GenBank/DDBJ databases">
        <authorList>
            <person name="Nowell W R."/>
        </authorList>
    </citation>
    <scope>NUCLEOTIDE SEQUENCE</scope>
    <source>
        <strain evidence="1">Ploen Becks lab</strain>
    </source>
</reference>
<proteinExistence type="predicted"/>
<dbReference type="Proteomes" id="UP000663879">
    <property type="component" value="Unassembled WGS sequence"/>
</dbReference>
<sequence>MKPSILEQQKINKAGTDSLIFTMSSLHNTNNSILKTLSDISNNTASLIGHVRDQVSKLFFSHHTSDLNLYYKKNQGIEEILIKQRTDRCVLENFQTINGKNKIVTKADKNEHKISERFCSNDFG</sequence>
<evidence type="ECO:0000313" key="1">
    <source>
        <dbReference type="EMBL" id="CAF1141897.1"/>
    </source>
</evidence>
<protein>
    <submittedName>
        <fullName evidence="1">Uncharacterized protein</fullName>
    </submittedName>
</protein>
<dbReference type="AlphaFoldDB" id="A0A814S5V0"/>
<dbReference type="EMBL" id="CAJNOC010010646">
    <property type="protein sequence ID" value="CAF1141897.1"/>
    <property type="molecule type" value="Genomic_DNA"/>
</dbReference>
<organism evidence="1 2">
    <name type="scientific">Brachionus calyciflorus</name>
    <dbReference type="NCBI Taxonomy" id="104777"/>
    <lineage>
        <taxon>Eukaryota</taxon>
        <taxon>Metazoa</taxon>
        <taxon>Spiralia</taxon>
        <taxon>Gnathifera</taxon>
        <taxon>Rotifera</taxon>
        <taxon>Eurotatoria</taxon>
        <taxon>Monogononta</taxon>
        <taxon>Pseudotrocha</taxon>
        <taxon>Ploima</taxon>
        <taxon>Brachionidae</taxon>
        <taxon>Brachionus</taxon>
    </lineage>
</organism>
<evidence type="ECO:0000313" key="2">
    <source>
        <dbReference type="Proteomes" id="UP000663879"/>
    </source>
</evidence>
<accession>A0A814S5V0</accession>
<comment type="caution">
    <text evidence="1">The sequence shown here is derived from an EMBL/GenBank/DDBJ whole genome shotgun (WGS) entry which is preliminary data.</text>
</comment>
<name>A0A814S5V0_9BILA</name>
<keyword evidence="2" id="KW-1185">Reference proteome</keyword>
<gene>
    <name evidence="1" type="ORF">OXX778_LOCUS22931</name>
</gene>